<gene>
    <name evidence="1" type="ORF">PBLR_10137</name>
</gene>
<dbReference type="Proteomes" id="UP000304148">
    <property type="component" value="Chromosome"/>
</dbReference>
<dbReference type="AlphaFoldDB" id="A0A383R445"/>
<accession>A0A383R445</accession>
<organism evidence="1 2">
    <name type="scientific">Paenibacillus alvei</name>
    <name type="common">Bacillus alvei</name>
    <dbReference type="NCBI Taxonomy" id="44250"/>
    <lineage>
        <taxon>Bacteria</taxon>
        <taxon>Bacillati</taxon>
        <taxon>Bacillota</taxon>
        <taxon>Bacilli</taxon>
        <taxon>Bacillales</taxon>
        <taxon>Paenibacillaceae</taxon>
        <taxon>Paenibacillus</taxon>
    </lineage>
</organism>
<evidence type="ECO:0000313" key="2">
    <source>
        <dbReference type="Proteomes" id="UP000304148"/>
    </source>
</evidence>
<dbReference type="EMBL" id="LS992241">
    <property type="protein sequence ID" value="SYX81718.1"/>
    <property type="molecule type" value="Genomic_DNA"/>
</dbReference>
<sequence>MIISFDQAAPWKGRPSIYSYIRDQGESVNGSLPDDDEFWADSKLRWASGALDGVLSHHAAGSEREEEVDEIVELLAKQSQEMKHATRKALYMKLATAQISSMIDDILEQVRTHPDIRPEPVFHEAVWLAEHGAHRNVVKFGIALLGLFQNEHVKELLLTLGGHDEFTLYTAVAIRNGMDDSNEVLWELAKHVHGWGKIHLVERLEPAKQEIRDWLLRYGCQNNIMDEYLACICARNGGLQGALSVEQVDHELYEGATDIIEALLNGGPAEDIDDYEYAPQVLSDYVRLAREMCSTVKHLSVMFHLHDFLAQDEERWNERMSAGWTEQLRTDTIEAVQVIIAQSKWKENVLDAIESGESVNRYYGIACAGKLGIDIWETLYHQLAEDPLQDSLYLQLMKSEDPSRIRKLVQFAEEHLPLQHIATGPGDEMGLGREFIAHQCLDSILQSLDRFAGIGERLIKAGLNSPVVRNRNMALWALEGWDAASWGEQLIGAVIHSLEVETEESVRERICALREAKGV</sequence>
<proteinExistence type="predicted"/>
<name>A0A383R445_PAEAL</name>
<evidence type="ECO:0000313" key="1">
    <source>
        <dbReference type="EMBL" id="SYX81718.1"/>
    </source>
</evidence>
<reference evidence="2" key="1">
    <citation type="submission" date="2018-08" db="EMBL/GenBank/DDBJ databases">
        <authorList>
            <person name="Chevrot R."/>
        </authorList>
    </citation>
    <scope>NUCLEOTIDE SEQUENCE [LARGE SCALE GENOMIC DNA]</scope>
</reference>
<protein>
    <submittedName>
        <fullName evidence="1">Limonene hydroxylase</fullName>
    </submittedName>
</protein>
<dbReference type="RefSeq" id="WP_138184317.1">
    <property type="nucleotide sequence ID" value="NZ_LS992241.1"/>
</dbReference>